<comment type="caution">
    <text evidence="1">The sequence shown here is derived from an EMBL/GenBank/DDBJ whole genome shotgun (WGS) entry which is preliminary data.</text>
</comment>
<evidence type="ECO:0000313" key="1">
    <source>
        <dbReference type="EMBL" id="EGF11750.1"/>
    </source>
</evidence>
<dbReference type="EMBL" id="AFAY01000010">
    <property type="protein sequence ID" value="EGF11750.1"/>
    <property type="molecule type" value="Genomic_DNA"/>
</dbReference>
<organism evidence="1 2">
    <name type="scientific">Neisseria bacilliformis ATCC BAA-1200</name>
    <dbReference type="NCBI Taxonomy" id="888742"/>
    <lineage>
        <taxon>Bacteria</taxon>
        <taxon>Pseudomonadati</taxon>
        <taxon>Pseudomonadota</taxon>
        <taxon>Betaproteobacteria</taxon>
        <taxon>Neisseriales</taxon>
        <taxon>Neisseriaceae</taxon>
        <taxon>Neisseria</taxon>
    </lineage>
</organism>
<accession>F2BA32</accession>
<gene>
    <name evidence="1" type="ORF">HMPREF9123_0559</name>
</gene>
<sequence>MIFRFQAASLWMFRRHQRQPENRILKHGCRLKSRSGIDARQAPAN</sequence>
<dbReference type="AlphaFoldDB" id="F2BA32"/>
<dbReference type="HOGENOM" id="CLU_3202372_0_0_4"/>
<protein>
    <submittedName>
        <fullName evidence="1">Uncharacterized protein</fullName>
    </submittedName>
</protein>
<dbReference type="Proteomes" id="UP000004105">
    <property type="component" value="Unassembled WGS sequence"/>
</dbReference>
<proteinExistence type="predicted"/>
<name>F2BA32_9NEIS</name>
<keyword evidence="2" id="KW-1185">Reference proteome</keyword>
<evidence type="ECO:0000313" key="2">
    <source>
        <dbReference type="Proteomes" id="UP000004105"/>
    </source>
</evidence>
<reference evidence="1 2" key="1">
    <citation type="submission" date="2011-02" db="EMBL/GenBank/DDBJ databases">
        <authorList>
            <person name="Muzny D."/>
            <person name="Qin X."/>
            <person name="Deng J."/>
            <person name="Jiang H."/>
            <person name="Liu Y."/>
            <person name="Qu J."/>
            <person name="Song X.-Z."/>
            <person name="Zhang L."/>
            <person name="Thornton R."/>
            <person name="Coyle M."/>
            <person name="Francisco L."/>
            <person name="Jackson L."/>
            <person name="Javaid M."/>
            <person name="Korchina V."/>
            <person name="Kovar C."/>
            <person name="Mata R."/>
            <person name="Mathew T."/>
            <person name="Ngo R."/>
            <person name="Nguyen L."/>
            <person name="Nguyen N."/>
            <person name="Okwuonu G."/>
            <person name="Ongeri F."/>
            <person name="Pham C."/>
            <person name="Simmons D."/>
            <person name="Wilczek-Boney K."/>
            <person name="Hale W."/>
            <person name="Jakkamsetti A."/>
            <person name="Pham P."/>
            <person name="Ruth R."/>
            <person name="San Lucas F."/>
            <person name="Warren J."/>
            <person name="Zhang J."/>
            <person name="Zhao Z."/>
            <person name="Zhou C."/>
            <person name="Zhu D."/>
            <person name="Lee S."/>
            <person name="Bess C."/>
            <person name="Blankenburg K."/>
            <person name="Forbes L."/>
            <person name="Fu Q."/>
            <person name="Gubbala S."/>
            <person name="Hirani K."/>
            <person name="Jayaseelan J.C."/>
            <person name="Lara F."/>
            <person name="Munidasa M."/>
            <person name="Palculict T."/>
            <person name="Patil S."/>
            <person name="Pu L.-L."/>
            <person name="Saada N."/>
            <person name="Tang L."/>
            <person name="Weissenberger G."/>
            <person name="Zhu Y."/>
            <person name="Hemphill L."/>
            <person name="Shang Y."/>
            <person name="Youmans B."/>
            <person name="Ayvaz T."/>
            <person name="Ross M."/>
            <person name="Santibanez J."/>
            <person name="Aqrawi P."/>
            <person name="Gross S."/>
            <person name="Joshi V."/>
            <person name="Fowler G."/>
            <person name="Nazareth L."/>
            <person name="Reid J."/>
            <person name="Worley K."/>
            <person name="Petrosino J."/>
            <person name="Highlander S."/>
            <person name="Gibbs R."/>
        </authorList>
    </citation>
    <scope>NUCLEOTIDE SEQUENCE [LARGE SCALE GENOMIC DNA]</scope>
    <source>
        <strain evidence="1 2">ATCC BAA-1200</strain>
    </source>
</reference>